<evidence type="ECO:0000313" key="1">
    <source>
        <dbReference type="EMBL" id="GAA1928104.1"/>
    </source>
</evidence>
<dbReference type="RefSeq" id="WP_344008673.1">
    <property type="nucleotide sequence ID" value="NZ_BAAAMY010000009.1"/>
</dbReference>
<dbReference type="Proteomes" id="UP001501612">
    <property type="component" value="Unassembled WGS sequence"/>
</dbReference>
<comment type="caution">
    <text evidence="1">The sequence shown here is derived from an EMBL/GenBank/DDBJ whole genome shotgun (WGS) entry which is preliminary data.</text>
</comment>
<protein>
    <submittedName>
        <fullName evidence="1">Uncharacterized protein</fullName>
    </submittedName>
</protein>
<proteinExistence type="predicted"/>
<reference evidence="1 2" key="1">
    <citation type="journal article" date="2019" name="Int. J. Syst. Evol. Microbiol.">
        <title>The Global Catalogue of Microorganisms (GCM) 10K type strain sequencing project: providing services to taxonomists for standard genome sequencing and annotation.</title>
        <authorList>
            <consortium name="The Broad Institute Genomics Platform"/>
            <consortium name="The Broad Institute Genome Sequencing Center for Infectious Disease"/>
            <person name="Wu L."/>
            <person name="Ma J."/>
        </authorList>
    </citation>
    <scope>NUCLEOTIDE SEQUENCE [LARGE SCALE GENOMIC DNA]</scope>
    <source>
        <strain evidence="1 2">JCM 14046</strain>
    </source>
</reference>
<evidence type="ECO:0000313" key="2">
    <source>
        <dbReference type="Proteomes" id="UP001501612"/>
    </source>
</evidence>
<gene>
    <name evidence="1" type="ORF">GCM10009737_32450</name>
</gene>
<dbReference type="EMBL" id="BAAAMY010000009">
    <property type="protein sequence ID" value="GAA1928104.1"/>
    <property type="molecule type" value="Genomic_DNA"/>
</dbReference>
<organism evidence="1 2">
    <name type="scientific">Nocardioides lentus</name>
    <dbReference type="NCBI Taxonomy" id="338077"/>
    <lineage>
        <taxon>Bacteria</taxon>
        <taxon>Bacillati</taxon>
        <taxon>Actinomycetota</taxon>
        <taxon>Actinomycetes</taxon>
        <taxon>Propionibacteriales</taxon>
        <taxon>Nocardioidaceae</taxon>
        <taxon>Nocardioides</taxon>
    </lineage>
</organism>
<name>A0ABN2PR71_9ACTN</name>
<accession>A0ABN2PR71</accession>
<keyword evidence="2" id="KW-1185">Reference proteome</keyword>
<sequence length="56" mass="5952">MFLVIAVALLVAEDDGGFALVARWMTVIGLGGITYQHLAHAYFNTGARSDSPEADV</sequence>